<keyword evidence="2" id="KW-1185">Reference proteome</keyword>
<dbReference type="InterPro" id="IPR036397">
    <property type="entry name" value="RNaseH_sf"/>
</dbReference>
<dbReference type="Proteomes" id="UP001159363">
    <property type="component" value="Chromosome 11"/>
</dbReference>
<evidence type="ECO:0000313" key="1">
    <source>
        <dbReference type="EMBL" id="KAJ8870889.1"/>
    </source>
</evidence>
<dbReference type="Gene3D" id="3.30.420.10">
    <property type="entry name" value="Ribonuclease H-like superfamily/Ribonuclease H"/>
    <property type="match status" value="1"/>
</dbReference>
<accession>A0ABQ9GER5</accession>
<protein>
    <submittedName>
        <fullName evidence="1">Uncharacterized protein</fullName>
    </submittedName>
</protein>
<evidence type="ECO:0000313" key="2">
    <source>
        <dbReference type="Proteomes" id="UP001159363"/>
    </source>
</evidence>
<dbReference type="EMBL" id="JARBHB010000012">
    <property type="protein sequence ID" value="KAJ8870889.1"/>
    <property type="molecule type" value="Genomic_DNA"/>
</dbReference>
<reference evidence="1 2" key="1">
    <citation type="submission" date="2023-02" db="EMBL/GenBank/DDBJ databases">
        <title>LHISI_Scaffold_Assembly.</title>
        <authorList>
            <person name="Stuart O.P."/>
            <person name="Cleave R."/>
            <person name="Magrath M.J.L."/>
            <person name="Mikheyev A.S."/>
        </authorList>
    </citation>
    <scope>NUCLEOTIDE SEQUENCE [LARGE SCALE GENOMIC DNA]</scope>
    <source>
        <strain evidence="1">Daus_M_001</strain>
        <tissue evidence="1">Leg muscle</tissue>
    </source>
</reference>
<gene>
    <name evidence="1" type="ORF">PR048_027190</name>
</gene>
<comment type="caution">
    <text evidence="1">The sequence shown here is derived from an EMBL/GenBank/DDBJ whole genome shotgun (WGS) entry which is preliminary data.</text>
</comment>
<organism evidence="1 2">
    <name type="scientific">Dryococelus australis</name>
    <dbReference type="NCBI Taxonomy" id="614101"/>
    <lineage>
        <taxon>Eukaryota</taxon>
        <taxon>Metazoa</taxon>
        <taxon>Ecdysozoa</taxon>
        <taxon>Arthropoda</taxon>
        <taxon>Hexapoda</taxon>
        <taxon>Insecta</taxon>
        <taxon>Pterygota</taxon>
        <taxon>Neoptera</taxon>
        <taxon>Polyneoptera</taxon>
        <taxon>Phasmatodea</taxon>
        <taxon>Verophasmatodea</taxon>
        <taxon>Anareolatae</taxon>
        <taxon>Phasmatidae</taxon>
        <taxon>Eurycanthinae</taxon>
        <taxon>Dryococelus</taxon>
    </lineage>
</organism>
<sequence length="791" mass="88634">MRSSTLGDVNRALRTASWHTKFPSRHVLYLGQALDGYPWKKGMKVDGVCYGCTTPNFNFREWLRCGRPFPPYRITPRRGAATRNCLSHVFSRLASRSEVPSVAEADIASRTNYGYHRQAVPIGPLCFLLCTVQIVIDYSRATMQWYADNNVRRLDWPYQIPDLNPIESRANIVDRWMRTSTDVTLIPPKYRMYNNPSHLSVRPSVHRPINHVTYGPVVLLVHAEFSTRLCSVCSVVLLVHAEFSTRLCSVCSVVLLVHAEFSTRLCSVCSVVLLVHAEFSTRLNELTTDVFKFGCKSHGWETDGRTDGRDGLFSLSARLPPRRTWFDPRSGHSGFLYVGIVPDDAVGRRVFSGISRFPRPFIPALLHTHLSHPHRLSRSSRTVQISSLTYIKHPCLTRDSNPEPPAFQIGGAPTNCASGGRLHITSNGFFKTLNIEIYTSAECPADNITRRVGARSKTRADHKFARFARATACANTIAAPAVHRALNGVNQQVHTERGGKNYHRLVECVRAIGVGIVVVADTTLSRRAVYPTQCKHSRPGGRGLILRVGVVIVPSPRIGHAALITSDEHPTTNQHPPPFPFYTPLLCRREARVLALDPEDERDWSLLPYGNRRRGMEQRRNASAGGAGLREDPPTSGIVLHDYHMTEVRERHRLYTQCDEKTALQFRAVRLLALAYLMREAGPVNIKNALDEIRNVVSRINDCGQLTGLPSFRGEAFAFLAVNHVSLTAVSRQLTPSRGSTFARANLRPTGWHLRSSAFAQRKKKMWREVIYTPLGGGGYRPNIRSTEPLN</sequence>
<proteinExistence type="predicted"/>
<name>A0ABQ9GER5_9NEOP</name>